<dbReference type="InterPro" id="IPR002490">
    <property type="entry name" value="V-ATPase_116kDa_su"/>
</dbReference>
<dbReference type="PANTHER" id="PTHR11629:SF63">
    <property type="entry name" value="V-TYPE PROTON ATPASE SUBUNIT A"/>
    <property type="match status" value="1"/>
</dbReference>
<feature type="transmembrane region" description="Helical" evidence="10">
    <location>
        <begin position="714"/>
        <end position="732"/>
    </location>
</feature>
<dbReference type="GO" id="GO:0016471">
    <property type="term" value="C:vacuolar proton-transporting V-type ATPase complex"/>
    <property type="evidence" value="ECO:0007669"/>
    <property type="project" value="TreeGrafter"/>
</dbReference>
<evidence type="ECO:0000256" key="5">
    <source>
        <dbReference type="ARBA" id="ARBA00022989"/>
    </source>
</evidence>
<keyword evidence="3 10" id="KW-0813">Transport</keyword>
<dbReference type="GO" id="GO:0033179">
    <property type="term" value="C:proton-transporting V-type ATPase, V0 domain"/>
    <property type="evidence" value="ECO:0007669"/>
    <property type="project" value="InterPro"/>
</dbReference>
<dbReference type="GO" id="GO:0046961">
    <property type="term" value="F:proton-transporting ATPase activity, rotational mechanism"/>
    <property type="evidence" value="ECO:0007669"/>
    <property type="project" value="InterPro"/>
</dbReference>
<dbReference type="EMBL" id="KF900340">
    <property type="protein sequence ID" value="AIE91510.1"/>
    <property type="molecule type" value="Genomic_DNA"/>
</dbReference>
<proteinExistence type="inferred from homology"/>
<evidence type="ECO:0000256" key="7">
    <source>
        <dbReference type="ARBA" id="ARBA00023136"/>
    </source>
</evidence>
<evidence type="ECO:0000256" key="8">
    <source>
        <dbReference type="ARBA" id="ARBA00059506"/>
    </source>
</evidence>
<keyword evidence="7 10" id="KW-0472">Membrane</keyword>
<comment type="function">
    <text evidence="8">Component of the A-type ATP synthase that produces ATP from ADP in the presence of a proton gradient across the membrane.</text>
</comment>
<evidence type="ECO:0000256" key="6">
    <source>
        <dbReference type="ARBA" id="ARBA00023065"/>
    </source>
</evidence>
<evidence type="ECO:0000256" key="1">
    <source>
        <dbReference type="ARBA" id="ARBA00004141"/>
    </source>
</evidence>
<dbReference type="GO" id="GO:0051117">
    <property type="term" value="F:ATPase binding"/>
    <property type="evidence" value="ECO:0007669"/>
    <property type="project" value="TreeGrafter"/>
</dbReference>
<keyword evidence="5 10" id="KW-1133">Transmembrane helix</keyword>
<dbReference type="GO" id="GO:0007035">
    <property type="term" value="P:vacuolar acidification"/>
    <property type="evidence" value="ECO:0007669"/>
    <property type="project" value="TreeGrafter"/>
</dbReference>
<sequence>MGKLTTQGMSRLTAAGILPELDNAIEALAALKAIHIIDYSGDEEGIKLGKPNSSSEEIGRNLNRYRSVISQITTNDIKVPLEASPIRLKMAADLPSLVDEMLTSSDRIDAIEAEQGAIAEESAALETLKPIGIDLDLLSGYEGVTVFVGNVSSAAATKKAAGDGIAIIGGDKKKVVAVFCRNENASAVQSALDDADFSSVSIPAGEGDIGARLSELAAQSKTLSNEMDGLKSELDSWGDNNGASLQGGIELLERDMAIALGPVKVATSEHTFVLDGWIETSRSDEVKASLSETCLYVETEAFKITPGGGGHGHHSPELEMPPIKFADRHTSKPMELITDLMGRPSYGKVDPTLFMFFTYPLFFGLMLGDMAYGFMTMGVGYALYRAKGHDETMMLAAKFLAYIGLATVFFGYLYGEFAGFEILPHGGCDIETIVGAHACEVAHGHWHWTASEAPAWATWPTIFYPNGGAFHWSTDELSIFAFAGIDHGLPFGAAFSYPFHRVTMASVGGNLEDLILLTIYMGVFHTLLGLAIGFRDSWIYGDSHGNVGPAVAFFDKGSWIAILVGGFLFAYAFLGLKGDHGQGYLDFLSQMQLIGGIIAGVGVLMLIYASYKYHGMPPAIAAMLGPIEGIGMMSTVVSYVRLFAVGIVGVKIAETGNHLIYGHMEDGHGTGIVGLISDLSHHHVSGFILAAILLPMILPFVLKILKVDVPQLSFKLQLLAGFVISGGLGFAFGVGSNIFLLIVLFFGWLVVQCFAWLLGVVSPNIHAARLHLVEWMKQFYEVLGEKFSPFGFTARTVEVEQ</sequence>
<protein>
    <recommendedName>
        <fullName evidence="9 10">A-type ATP synthase subunit I</fullName>
    </recommendedName>
</protein>
<feature type="transmembrane region" description="Helical" evidence="10">
    <location>
        <begin position="553"/>
        <end position="573"/>
    </location>
</feature>
<evidence type="ECO:0000256" key="3">
    <source>
        <dbReference type="ARBA" id="ARBA00022448"/>
    </source>
</evidence>
<evidence type="ECO:0000256" key="2">
    <source>
        <dbReference type="ARBA" id="ARBA00009904"/>
    </source>
</evidence>
<comment type="similarity">
    <text evidence="2 10">Belongs to the V-ATPase 116 kDa subunit family.</text>
</comment>
<feature type="transmembrane region" description="Helical" evidence="10">
    <location>
        <begin position="395"/>
        <end position="414"/>
    </location>
</feature>
<feature type="transmembrane region" description="Helical" evidence="10">
    <location>
        <begin position="593"/>
        <end position="611"/>
    </location>
</feature>
<dbReference type="PANTHER" id="PTHR11629">
    <property type="entry name" value="VACUOLAR PROTON ATPASES"/>
    <property type="match status" value="1"/>
</dbReference>
<name>A0A075FJA1_9EURY</name>
<evidence type="ECO:0000313" key="11">
    <source>
        <dbReference type="EMBL" id="AIE91510.1"/>
    </source>
</evidence>
<dbReference type="Pfam" id="PF01496">
    <property type="entry name" value="V_ATPase_I"/>
    <property type="match status" value="1"/>
</dbReference>
<gene>
    <name evidence="11" type="primary">ATPVI</name>
    <name evidence="11" type="synonym">ntpI</name>
</gene>
<organism evidence="11">
    <name type="scientific">uncultured marine group II/III euryarchaeote AD1000_12_B08</name>
    <dbReference type="NCBI Taxonomy" id="1457724"/>
    <lineage>
        <taxon>Archaea</taxon>
        <taxon>Methanobacteriati</taxon>
        <taxon>Methanobacteriota</taxon>
        <taxon>environmental samples</taxon>
    </lineage>
</organism>
<dbReference type="AlphaFoldDB" id="A0A075FJA1"/>
<feature type="transmembrane region" description="Helical" evidence="10">
    <location>
        <begin position="514"/>
        <end position="532"/>
    </location>
</feature>
<feature type="transmembrane region" description="Helical" evidence="10">
    <location>
        <begin position="684"/>
        <end position="702"/>
    </location>
</feature>
<reference evidence="11" key="1">
    <citation type="journal article" date="2014" name="Genome Biol. Evol.">
        <title>Pangenome evidence for extensive interdomain horizontal transfer affecting lineage core and shell genes in uncultured planktonic thaumarchaeota and euryarchaeota.</title>
        <authorList>
            <person name="Deschamps P."/>
            <person name="Zivanovic Y."/>
            <person name="Moreira D."/>
            <person name="Rodriguez-Valera F."/>
            <person name="Lopez-Garcia P."/>
        </authorList>
    </citation>
    <scope>NUCLEOTIDE SEQUENCE</scope>
</reference>
<keyword evidence="6 10" id="KW-0406">Ion transport</keyword>
<evidence type="ECO:0000256" key="4">
    <source>
        <dbReference type="ARBA" id="ARBA00022692"/>
    </source>
</evidence>
<evidence type="ECO:0000256" key="10">
    <source>
        <dbReference type="RuleBase" id="RU361189"/>
    </source>
</evidence>
<accession>A0A075FJA1</accession>
<keyword evidence="11" id="KW-0378">Hydrolase</keyword>
<feature type="transmembrane region" description="Helical" evidence="10">
    <location>
        <begin position="738"/>
        <end position="761"/>
    </location>
</feature>
<feature type="transmembrane region" description="Helical" evidence="10">
    <location>
        <begin position="353"/>
        <end position="383"/>
    </location>
</feature>
<evidence type="ECO:0000256" key="9">
    <source>
        <dbReference type="ARBA" id="ARBA00068671"/>
    </source>
</evidence>
<dbReference type="GO" id="GO:0016787">
    <property type="term" value="F:hydrolase activity"/>
    <property type="evidence" value="ECO:0007669"/>
    <property type="project" value="UniProtKB-KW"/>
</dbReference>
<keyword evidence="4 10" id="KW-0812">Transmembrane</keyword>
<comment type="subcellular location">
    <subcellularLocation>
        <location evidence="1">Membrane</location>
        <topology evidence="1">Multi-pass membrane protein</topology>
    </subcellularLocation>
</comment>